<comment type="caution">
    <text evidence="2">The sequence shown here is derived from an EMBL/GenBank/DDBJ whole genome shotgun (WGS) entry which is preliminary data.</text>
</comment>
<protein>
    <submittedName>
        <fullName evidence="2">Uncharacterized protein</fullName>
    </submittedName>
</protein>
<evidence type="ECO:0000256" key="1">
    <source>
        <dbReference type="SAM" id="MobiDB-lite"/>
    </source>
</evidence>
<feature type="compositionally biased region" description="Basic and acidic residues" evidence="1">
    <location>
        <begin position="25"/>
        <end position="39"/>
    </location>
</feature>
<dbReference type="AlphaFoldDB" id="A0A7W7BNW9"/>
<sequence>MRADNRHRVHPGPKHQHPAPNHRHATPEHPAADHPDPRAHTPTTAELVDRCVEIASGTGNAIREQLVDDFEQWADRTLPETAP</sequence>
<gene>
    <name evidence="2" type="ORF">BKA24_000858</name>
</gene>
<name>A0A7W7BNW9_9MICO</name>
<organism evidence="2 3">
    <name type="scientific">Microbacterium marinum</name>
    <dbReference type="NCBI Taxonomy" id="421115"/>
    <lineage>
        <taxon>Bacteria</taxon>
        <taxon>Bacillati</taxon>
        <taxon>Actinomycetota</taxon>
        <taxon>Actinomycetes</taxon>
        <taxon>Micrococcales</taxon>
        <taxon>Microbacteriaceae</taxon>
        <taxon>Microbacterium</taxon>
    </lineage>
</organism>
<dbReference type="RefSeq" id="WP_184215508.1">
    <property type="nucleotide sequence ID" value="NZ_JACHMD010000001.1"/>
</dbReference>
<feature type="region of interest" description="Disordered" evidence="1">
    <location>
        <begin position="1"/>
        <end position="46"/>
    </location>
</feature>
<evidence type="ECO:0000313" key="3">
    <source>
        <dbReference type="Proteomes" id="UP000573729"/>
    </source>
</evidence>
<keyword evidence="3" id="KW-1185">Reference proteome</keyword>
<feature type="compositionally biased region" description="Basic residues" evidence="1">
    <location>
        <begin position="7"/>
        <end position="24"/>
    </location>
</feature>
<reference evidence="2 3" key="1">
    <citation type="submission" date="2020-08" db="EMBL/GenBank/DDBJ databases">
        <title>Sequencing the genomes of 1000 actinobacteria strains.</title>
        <authorList>
            <person name="Klenk H.-P."/>
        </authorList>
    </citation>
    <scope>NUCLEOTIDE SEQUENCE [LARGE SCALE GENOMIC DNA]</scope>
    <source>
        <strain evidence="2 3">DSM 24947</strain>
    </source>
</reference>
<evidence type="ECO:0000313" key="2">
    <source>
        <dbReference type="EMBL" id="MBB4666149.1"/>
    </source>
</evidence>
<dbReference type="Proteomes" id="UP000573729">
    <property type="component" value="Unassembled WGS sequence"/>
</dbReference>
<accession>A0A7W7BNW9</accession>
<dbReference type="EMBL" id="JACHMD010000001">
    <property type="protein sequence ID" value="MBB4666149.1"/>
    <property type="molecule type" value="Genomic_DNA"/>
</dbReference>
<proteinExistence type="predicted"/>